<evidence type="ECO:0000313" key="1">
    <source>
        <dbReference type="EMBL" id="RAK86582.1"/>
    </source>
</evidence>
<gene>
    <name evidence="1" type="ORF">BO79DRAFT_37228</name>
</gene>
<keyword evidence="2" id="KW-1185">Reference proteome</keyword>
<evidence type="ECO:0000313" key="2">
    <source>
        <dbReference type="Proteomes" id="UP000249748"/>
    </source>
</evidence>
<proteinExistence type="predicted"/>
<organism evidence="1 2">
    <name type="scientific">Aspergillus costaricaensis CBS 115574</name>
    <dbReference type="NCBI Taxonomy" id="1448317"/>
    <lineage>
        <taxon>Eukaryota</taxon>
        <taxon>Fungi</taxon>
        <taxon>Dikarya</taxon>
        <taxon>Ascomycota</taxon>
        <taxon>Pezizomycotina</taxon>
        <taxon>Eurotiomycetes</taxon>
        <taxon>Eurotiomycetidae</taxon>
        <taxon>Eurotiales</taxon>
        <taxon>Aspergillaceae</taxon>
        <taxon>Aspergillus</taxon>
        <taxon>Aspergillus subgen. Circumdati</taxon>
    </lineage>
</organism>
<name>A0ACD1I7U2_9EURO</name>
<dbReference type="Proteomes" id="UP000249748">
    <property type="component" value="Unassembled WGS sequence"/>
</dbReference>
<accession>A0ACD1I7U2</accession>
<sequence length="117" mass="13205">MIYGETWNPGENKKAFEGEGGIRIAKRYSIRASKLFGEGREGRWLYVCIRFPIRYFRSVGKKHVILKCGGDGSSVTSQSRSIGGDGSDRRDCDHKVGGFKMISRIARSGDKERRGWE</sequence>
<reference evidence="1" key="1">
    <citation type="submission" date="2018-02" db="EMBL/GenBank/DDBJ databases">
        <title>The genomes of Aspergillus section Nigri reveals drivers in fungal speciation.</title>
        <authorList>
            <consortium name="DOE Joint Genome Institute"/>
            <person name="Vesth T.C."/>
            <person name="Nybo J."/>
            <person name="Theobald S."/>
            <person name="Brandl J."/>
            <person name="Frisvad J.C."/>
            <person name="Nielsen K.F."/>
            <person name="Lyhne E.K."/>
            <person name="Kogle M.E."/>
            <person name="Kuo A."/>
            <person name="Riley R."/>
            <person name="Clum A."/>
            <person name="Nolan M."/>
            <person name="Lipzen A."/>
            <person name="Salamov A."/>
            <person name="Henrissat B."/>
            <person name="Wiebenga A."/>
            <person name="De vries R.P."/>
            <person name="Grigoriev I.V."/>
            <person name="Mortensen U.H."/>
            <person name="Andersen M.R."/>
            <person name="Baker S.E."/>
        </authorList>
    </citation>
    <scope>NUCLEOTIDE SEQUENCE</scope>
    <source>
        <strain evidence="1">CBS 115574</strain>
    </source>
</reference>
<protein>
    <submittedName>
        <fullName evidence="1">Uncharacterized protein</fullName>
    </submittedName>
</protein>
<dbReference type="EMBL" id="KZ824559">
    <property type="protein sequence ID" value="RAK86582.1"/>
    <property type="molecule type" value="Genomic_DNA"/>
</dbReference>